<keyword evidence="7" id="KW-0732">Signal</keyword>
<keyword evidence="1 6" id="KW-0645">Protease</keyword>
<dbReference type="AlphaFoldDB" id="A0A7X9ILB6"/>
<accession>A0A7X9ILB6</accession>
<evidence type="ECO:0000256" key="1">
    <source>
        <dbReference type="ARBA" id="ARBA00022670"/>
    </source>
</evidence>
<dbReference type="PANTHER" id="PTHR22726:SF1">
    <property type="entry name" value="METALLOENDOPEPTIDASE OMA1, MITOCHONDRIAL"/>
    <property type="match status" value="1"/>
</dbReference>
<dbReference type="GO" id="GO:0016020">
    <property type="term" value="C:membrane"/>
    <property type="evidence" value="ECO:0007669"/>
    <property type="project" value="TreeGrafter"/>
</dbReference>
<comment type="similarity">
    <text evidence="6">Belongs to the peptidase M48 family.</text>
</comment>
<keyword evidence="5 6" id="KW-0482">Metalloprotease</keyword>
<feature type="signal peptide" evidence="7">
    <location>
        <begin position="1"/>
        <end position="20"/>
    </location>
</feature>
<comment type="cofactor">
    <cofactor evidence="6">
        <name>Zn(2+)</name>
        <dbReference type="ChEBI" id="CHEBI:29105"/>
    </cofactor>
    <text evidence="6">Binds 1 zinc ion per subunit.</text>
</comment>
<dbReference type="Gene3D" id="3.30.2010.10">
    <property type="entry name" value="Metalloproteases ('zincins'), catalytic domain"/>
    <property type="match status" value="1"/>
</dbReference>
<evidence type="ECO:0000256" key="3">
    <source>
        <dbReference type="ARBA" id="ARBA00022801"/>
    </source>
</evidence>
<feature type="domain" description="Peptidase M48" evidence="8">
    <location>
        <begin position="64"/>
        <end position="255"/>
    </location>
</feature>
<dbReference type="CDD" id="cd07331">
    <property type="entry name" value="M48C_Oma1_like"/>
    <property type="match status" value="1"/>
</dbReference>
<feature type="chain" id="PRO_5030609321" evidence="7">
    <location>
        <begin position="21"/>
        <end position="350"/>
    </location>
</feature>
<evidence type="ECO:0000256" key="5">
    <source>
        <dbReference type="ARBA" id="ARBA00023049"/>
    </source>
</evidence>
<dbReference type="EMBL" id="JAAZON010000575">
    <property type="protein sequence ID" value="NMC63989.1"/>
    <property type="molecule type" value="Genomic_DNA"/>
</dbReference>
<dbReference type="InterPro" id="IPR051156">
    <property type="entry name" value="Mito/Outer_Membr_Metalloprot"/>
</dbReference>
<keyword evidence="4 6" id="KW-0862">Zinc</keyword>
<name>A0A7X9ILB6_9DELT</name>
<dbReference type="InterPro" id="IPR001915">
    <property type="entry name" value="Peptidase_M48"/>
</dbReference>
<dbReference type="Pfam" id="PF01435">
    <property type="entry name" value="Peptidase_M48"/>
    <property type="match status" value="1"/>
</dbReference>
<evidence type="ECO:0000256" key="7">
    <source>
        <dbReference type="SAM" id="SignalP"/>
    </source>
</evidence>
<evidence type="ECO:0000256" key="4">
    <source>
        <dbReference type="ARBA" id="ARBA00022833"/>
    </source>
</evidence>
<evidence type="ECO:0000259" key="8">
    <source>
        <dbReference type="Pfam" id="PF01435"/>
    </source>
</evidence>
<reference evidence="9 10" key="1">
    <citation type="journal article" date="2020" name="Biotechnol. Biofuels">
        <title>New insights from the biogas microbiome by comprehensive genome-resolved metagenomics of nearly 1600 species originating from multiple anaerobic digesters.</title>
        <authorList>
            <person name="Campanaro S."/>
            <person name="Treu L."/>
            <person name="Rodriguez-R L.M."/>
            <person name="Kovalovszki A."/>
            <person name="Ziels R.M."/>
            <person name="Maus I."/>
            <person name="Zhu X."/>
            <person name="Kougias P.G."/>
            <person name="Basile A."/>
            <person name="Luo G."/>
            <person name="Schluter A."/>
            <person name="Konstantinidis K.T."/>
            <person name="Angelidaki I."/>
        </authorList>
    </citation>
    <scope>NUCLEOTIDE SEQUENCE [LARGE SCALE GENOMIC DNA]</scope>
    <source>
        <strain evidence="9">AS27yjCOA_65</strain>
    </source>
</reference>
<dbReference type="Proteomes" id="UP000524246">
    <property type="component" value="Unassembled WGS sequence"/>
</dbReference>
<dbReference type="GO" id="GO:0004222">
    <property type="term" value="F:metalloendopeptidase activity"/>
    <property type="evidence" value="ECO:0007669"/>
    <property type="project" value="InterPro"/>
</dbReference>
<dbReference type="GO" id="GO:0051603">
    <property type="term" value="P:proteolysis involved in protein catabolic process"/>
    <property type="evidence" value="ECO:0007669"/>
    <property type="project" value="TreeGrafter"/>
</dbReference>
<dbReference type="PANTHER" id="PTHR22726">
    <property type="entry name" value="METALLOENDOPEPTIDASE OMA1"/>
    <property type="match status" value="1"/>
</dbReference>
<sequence>MNKNILWGLALALFCCTSCAPVRPSIQAGIIPEAKRVSSADEDYGHRVAYELSRQFPLDNDYHTNERVRRVVDRLAGVSRGVNDRWKVFVYESRDFKNAAATRGNFIFVWTGLLNFIRNDAELATILSHEMAHVLAGHTQSDPSEEAREIVSGIAGQLGRRVFSSQGGSVGMAAGVAGAVIESGMKALILNPELQRKELEADQIGLFLMADAGFDPEDAISFWRRAARDPDLAGSPIDILSSHPSSKTREKHLEELLPLARERYQSGSISNYQETRQRSWVKSPRLNPGRHYSREAIAPVFEKASVSSLIVGELPPHTQVLIVNACEDWCEIEEPIPGFLRMSDLQGNGY</sequence>
<evidence type="ECO:0000256" key="2">
    <source>
        <dbReference type="ARBA" id="ARBA00022723"/>
    </source>
</evidence>
<proteinExistence type="inferred from homology"/>
<keyword evidence="3 6" id="KW-0378">Hydrolase</keyword>
<evidence type="ECO:0000256" key="6">
    <source>
        <dbReference type="RuleBase" id="RU003983"/>
    </source>
</evidence>
<organism evidence="9 10">
    <name type="scientific">SAR324 cluster bacterium</name>
    <dbReference type="NCBI Taxonomy" id="2024889"/>
    <lineage>
        <taxon>Bacteria</taxon>
        <taxon>Deltaproteobacteria</taxon>
        <taxon>SAR324 cluster</taxon>
    </lineage>
</organism>
<gene>
    <name evidence="9" type="ORF">GYA55_12570</name>
</gene>
<dbReference type="GO" id="GO:0046872">
    <property type="term" value="F:metal ion binding"/>
    <property type="evidence" value="ECO:0007669"/>
    <property type="project" value="UniProtKB-KW"/>
</dbReference>
<comment type="caution">
    <text evidence="9">The sequence shown here is derived from an EMBL/GenBank/DDBJ whole genome shotgun (WGS) entry which is preliminary data.</text>
</comment>
<evidence type="ECO:0000313" key="9">
    <source>
        <dbReference type="EMBL" id="NMC63989.1"/>
    </source>
</evidence>
<keyword evidence="2" id="KW-0479">Metal-binding</keyword>
<protein>
    <submittedName>
        <fullName evidence="9">M48 family metallopeptidase</fullName>
    </submittedName>
</protein>
<evidence type="ECO:0000313" key="10">
    <source>
        <dbReference type="Proteomes" id="UP000524246"/>
    </source>
</evidence>